<dbReference type="PROSITE" id="PS50002">
    <property type="entry name" value="SH3"/>
    <property type="match status" value="1"/>
</dbReference>
<evidence type="ECO:0000256" key="2">
    <source>
        <dbReference type="PROSITE-ProRule" id="PRU00192"/>
    </source>
</evidence>
<keyword evidence="6" id="KW-1185">Reference proteome</keyword>
<evidence type="ECO:0000313" key="5">
    <source>
        <dbReference type="EMBL" id="KAJ3038204.1"/>
    </source>
</evidence>
<evidence type="ECO:0000313" key="6">
    <source>
        <dbReference type="Proteomes" id="UP001212841"/>
    </source>
</evidence>
<dbReference type="EMBL" id="JADGJD010001752">
    <property type="protein sequence ID" value="KAJ3038204.1"/>
    <property type="molecule type" value="Genomic_DNA"/>
</dbReference>
<dbReference type="InterPro" id="IPR036028">
    <property type="entry name" value="SH3-like_dom_sf"/>
</dbReference>
<feature type="non-terminal residue" evidence="5">
    <location>
        <position position="1"/>
    </location>
</feature>
<accession>A0AAD5S3Q6</accession>
<gene>
    <name evidence="5" type="ORF">HK097_003233</name>
</gene>
<evidence type="ECO:0000256" key="3">
    <source>
        <dbReference type="SAM" id="MobiDB-lite"/>
    </source>
</evidence>
<dbReference type="Proteomes" id="UP001212841">
    <property type="component" value="Unassembled WGS sequence"/>
</dbReference>
<dbReference type="CDD" id="cd00174">
    <property type="entry name" value="SH3"/>
    <property type="match status" value="1"/>
</dbReference>
<evidence type="ECO:0000259" key="4">
    <source>
        <dbReference type="PROSITE" id="PS50002"/>
    </source>
</evidence>
<dbReference type="InterPro" id="IPR001452">
    <property type="entry name" value="SH3_domain"/>
</dbReference>
<dbReference type="AlphaFoldDB" id="A0AAD5S3Q6"/>
<dbReference type="SUPFAM" id="SSF50044">
    <property type="entry name" value="SH3-domain"/>
    <property type="match status" value="1"/>
</dbReference>
<keyword evidence="1 2" id="KW-0728">SH3 domain</keyword>
<feature type="domain" description="SH3" evidence="4">
    <location>
        <begin position="33"/>
        <end position="70"/>
    </location>
</feature>
<sequence length="70" mass="7795">SLKMDMVEERETPTTGHADAQSPNTSRILGDEAVLCRVKVLYDFEAQPDSQELKVKTGEVLEVLEMQDDG</sequence>
<feature type="region of interest" description="Disordered" evidence="3">
    <location>
        <begin position="1"/>
        <end position="26"/>
    </location>
</feature>
<name>A0AAD5S3Q6_9FUNG</name>
<evidence type="ECO:0000256" key="1">
    <source>
        <dbReference type="ARBA" id="ARBA00022443"/>
    </source>
</evidence>
<protein>
    <recommendedName>
        <fullName evidence="4">SH3 domain-containing protein</fullName>
    </recommendedName>
</protein>
<reference evidence="5" key="1">
    <citation type="submission" date="2020-05" db="EMBL/GenBank/DDBJ databases">
        <title>Phylogenomic resolution of chytrid fungi.</title>
        <authorList>
            <person name="Stajich J.E."/>
            <person name="Amses K."/>
            <person name="Simmons R."/>
            <person name="Seto K."/>
            <person name="Myers J."/>
            <person name="Bonds A."/>
            <person name="Quandt C.A."/>
            <person name="Barry K."/>
            <person name="Liu P."/>
            <person name="Grigoriev I."/>
            <person name="Longcore J.E."/>
            <person name="James T.Y."/>
        </authorList>
    </citation>
    <scope>NUCLEOTIDE SEQUENCE</scope>
    <source>
        <strain evidence="5">JEL0318</strain>
    </source>
</reference>
<comment type="caution">
    <text evidence="5">The sequence shown here is derived from an EMBL/GenBank/DDBJ whole genome shotgun (WGS) entry which is preliminary data.</text>
</comment>
<organism evidence="5 6">
    <name type="scientific">Rhizophlyctis rosea</name>
    <dbReference type="NCBI Taxonomy" id="64517"/>
    <lineage>
        <taxon>Eukaryota</taxon>
        <taxon>Fungi</taxon>
        <taxon>Fungi incertae sedis</taxon>
        <taxon>Chytridiomycota</taxon>
        <taxon>Chytridiomycota incertae sedis</taxon>
        <taxon>Chytridiomycetes</taxon>
        <taxon>Rhizophlyctidales</taxon>
        <taxon>Rhizophlyctidaceae</taxon>
        <taxon>Rhizophlyctis</taxon>
    </lineage>
</organism>
<dbReference type="Gene3D" id="2.30.30.40">
    <property type="entry name" value="SH3 Domains"/>
    <property type="match status" value="1"/>
</dbReference>
<dbReference type="Pfam" id="PF00018">
    <property type="entry name" value="SH3_1"/>
    <property type="match status" value="1"/>
</dbReference>
<feature type="compositionally biased region" description="Basic and acidic residues" evidence="3">
    <location>
        <begin position="1"/>
        <end position="12"/>
    </location>
</feature>
<proteinExistence type="predicted"/>